<evidence type="ECO:0000256" key="17">
    <source>
        <dbReference type="SAM" id="Phobius"/>
    </source>
</evidence>
<evidence type="ECO:0000256" key="7">
    <source>
        <dbReference type="ARBA" id="ARBA00022824"/>
    </source>
</evidence>
<dbReference type="Gene3D" id="1.20.120.1630">
    <property type="match status" value="1"/>
</dbReference>
<comment type="pathway">
    <text evidence="2">Lipid metabolism; fatty acid biosynthesis.</text>
</comment>
<name>A0A022WBX0_TRIRU</name>
<sequence length="311" mass="34996">MASQGILLEVKPRGKPIPKLPGTISIGPEDSLAALYSTISRRAGFPVTRLRITKGSDGSLLKNDTRVTVSSTGVRNQSVIYVKDLGPQIGWRTVFIIEYLGPLIIHPLVLYGLRPYIYRSPKPLPPISDLQALTCTLLTLHFIKRELETLFVHRFSVSTMPFTYVFRNSAHYWLLGGVNLAYWVFSPSSPTATDHPNPALIYSGLALFLIGQLSNLSTHLTLRSLRKPGSTERVIPTGFGFDWVTCPNYLFEVMAWVGVYLVSGLNWSVLLFLVVGAGTMMKWASQKEKRYRREFGDKYKKKRFVMLPGLW</sequence>
<dbReference type="InterPro" id="IPR039357">
    <property type="entry name" value="SRD5A/TECR"/>
</dbReference>
<keyword evidence="12" id="KW-0443">Lipid metabolism</keyword>
<dbReference type="PROSITE" id="PS50244">
    <property type="entry name" value="S5A_REDUCTASE"/>
    <property type="match status" value="1"/>
</dbReference>
<dbReference type="EMBL" id="KK207732">
    <property type="protein sequence ID" value="EZF55910.1"/>
    <property type="molecule type" value="Genomic_DNA"/>
</dbReference>
<keyword evidence="5" id="KW-0444">Lipid biosynthesis</keyword>
<dbReference type="Pfam" id="PF02544">
    <property type="entry name" value="Steroid_dh"/>
    <property type="match status" value="1"/>
</dbReference>
<feature type="transmembrane region" description="Helical" evidence="17">
    <location>
        <begin position="93"/>
        <end position="113"/>
    </location>
</feature>
<evidence type="ECO:0000256" key="9">
    <source>
        <dbReference type="ARBA" id="ARBA00022857"/>
    </source>
</evidence>
<comment type="subcellular location">
    <subcellularLocation>
        <location evidence="1">Endoplasmic reticulum membrane</location>
        <topology evidence="1">Multi-pass membrane protein</topology>
    </subcellularLocation>
</comment>
<feature type="domain" description="Ubiquitin-like" evidence="18">
    <location>
        <begin position="6"/>
        <end position="82"/>
    </location>
</feature>
<evidence type="ECO:0000259" key="18">
    <source>
        <dbReference type="PROSITE" id="PS50053"/>
    </source>
</evidence>
<feature type="transmembrane region" description="Helical" evidence="17">
    <location>
        <begin position="164"/>
        <end position="185"/>
    </location>
</feature>
<protein>
    <recommendedName>
        <fullName evidence="4">very-long-chain enoyl-CoA reductase</fullName>
        <ecNumber evidence="4">1.3.1.93</ecNumber>
    </recommendedName>
</protein>
<dbReference type="HOGENOM" id="CLU_059260_0_1_1"/>
<keyword evidence="7" id="KW-0256">Endoplasmic reticulum</keyword>
<dbReference type="Proteomes" id="UP000023758">
    <property type="component" value="Unassembled WGS sequence"/>
</dbReference>
<evidence type="ECO:0000256" key="3">
    <source>
        <dbReference type="ARBA" id="ARBA00007742"/>
    </source>
</evidence>
<evidence type="ECO:0000313" key="19">
    <source>
        <dbReference type="EMBL" id="EZF55910.1"/>
    </source>
</evidence>
<evidence type="ECO:0000256" key="14">
    <source>
        <dbReference type="ARBA" id="ARBA00023160"/>
    </source>
</evidence>
<evidence type="ECO:0000256" key="5">
    <source>
        <dbReference type="ARBA" id="ARBA00022516"/>
    </source>
</evidence>
<evidence type="ECO:0000256" key="1">
    <source>
        <dbReference type="ARBA" id="ARBA00004477"/>
    </source>
</evidence>
<evidence type="ECO:0000256" key="10">
    <source>
        <dbReference type="ARBA" id="ARBA00022989"/>
    </source>
</evidence>
<evidence type="ECO:0000256" key="11">
    <source>
        <dbReference type="ARBA" id="ARBA00023002"/>
    </source>
</evidence>
<dbReference type="InterPro" id="IPR000626">
    <property type="entry name" value="Ubiquitin-like_dom"/>
</dbReference>
<dbReference type="GO" id="GO:0005789">
    <property type="term" value="C:endoplasmic reticulum membrane"/>
    <property type="evidence" value="ECO:0007669"/>
    <property type="project" value="UniProtKB-SubCell"/>
</dbReference>
<evidence type="ECO:0000256" key="2">
    <source>
        <dbReference type="ARBA" id="ARBA00005194"/>
    </source>
</evidence>
<dbReference type="PANTHER" id="PTHR10556:SF28">
    <property type="entry name" value="VERY-LONG-CHAIN ENOYL-COA REDUCTASE"/>
    <property type="match status" value="1"/>
</dbReference>
<organism evidence="19">
    <name type="scientific">Trichophyton rubrum CBS 288.86</name>
    <dbReference type="NCBI Taxonomy" id="1215330"/>
    <lineage>
        <taxon>Eukaryota</taxon>
        <taxon>Fungi</taxon>
        <taxon>Dikarya</taxon>
        <taxon>Ascomycota</taxon>
        <taxon>Pezizomycotina</taxon>
        <taxon>Eurotiomycetes</taxon>
        <taxon>Eurotiomycetidae</taxon>
        <taxon>Onygenales</taxon>
        <taxon>Arthrodermataceae</taxon>
        <taxon>Trichophyton</taxon>
    </lineage>
</organism>
<evidence type="ECO:0000256" key="15">
    <source>
        <dbReference type="ARBA" id="ARBA00051495"/>
    </source>
</evidence>
<dbReference type="GO" id="GO:0102758">
    <property type="term" value="F:very-long-chain enoyl-CoA reductase activity"/>
    <property type="evidence" value="ECO:0007669"/>
    <property type="project" value="UniProtKB-EC"/>
</dbReference>
<dbReference type="OrthoDB" id="540503at2759"/>
<evidence type="ECO:0000256" key="16">
    <source>
        <dbReference type="ARBA" id="ARBA00058640"/>
    </source>
</evidence>
<keyword evidence="11" id="KW-0560">Oxidoreductase</keyword>
<proteinExistence type="inferred from homology"/>
<gene>
    <name evidence="19" type="ORF">H103_01543</name>
</gene>
<dbReference type="PANTHER" id="PTHR10556">
    <property type="entry name" value="3-OXO-5-ALPHA-STEROID 4-DEHYDROGENASE"/>
    <property type="match status" value="1"/>
</dbReference>
<feature type="transmembrane region" description="Helical" evidence="17">
    <location>
        <begin position="257"/>
        <end position="283"/>
    </location>
</feature>
<keyword evidence="6 17" id="KW-0812">Transmembrane</keyword>
<keyword evidence="14" id="KW-0275">Fatty acid biosynthesis</keyword>
<keyword evidence="13 17" id="KW-0472">Membrane</keyword>
<dbReference type="FunFam" id="1.20.120.1630:FF:000010">
    <property type="entry name" value="Steroid alpha reductase family protein"/>
    <property type="match status" value="1"/>
</dbReference>
<keyword evidence="8" id="KW-0276">Fatty acid metabolism</keyword>
<comment type="similarity">
    <text evidence="3">Belongs to the steroid 5-alpha reductase family.</text>
</comment>
<comment type="catalytic activity">
    <reaction evidence="15">
        <text>a very-long-chain 2,3-saturated fatty acyl-CoA + NADP(+) = a very-long-chain (2E)-enoyl-CoA + NADPH + H(+)</text>
        <dbReference type="Rhea" id="RHEA:14473"/>
        <dbReference type="ChEBI" id="CHEBI:15378"/>
        <dbReference type="ChEBI" id="CHEBI:57783"/>
        <dbReference type="ChEBI" id="CHEBI:58349"/>
        <dbReference type="ChEBI" id="CHEBI:83724"/>
        <dbReference type="ChEBI" id="CHEBI:83728"/>
        <dbReference type="EC" id="1.3.1.93"/>
    </reaction>
</comment>
<keyword evidence="10 17" id="KW-1133">Transmembrane helix</keyword>
<evidence type="ECO:0000256" key="6">
    <source>
        <dbReference type="ARBA" id="ARBA00022692"/>
    </source>
</evidence>
<comment type="function">
    <text evidence="16">Catalyzes the last of the four reactions of the long-chain fatty acids elongation cycle. This endoplasmic reticulum-bound enzymatic process, allows the addition of 2 carbons to the chain of long- and very long-chain fatty acids/VLCFAs per cycle. This enzyme reduces the trans-2,3-enoyl-CoA fatty acid intermediate to an acyl-CoA that can be further elongated by entering a new cycle of elongation. Thereby, it participates in the production of VLCFAs of different chain lengths that are involved in multiple biological processes as precursors of membrane lipids and lipid mediators.</text>
</comment>
<dbReference type="InterPro" id="IPR001104">
    <property type="entry name" value="3-oxo-5_a-steroid_4-DH_C"/>
</dbReference>
<evidence type="ECO:0000256" key="8">
    <source>
        <dbReference type="ARBA" id="ARBA00022832"/>
    </source>
</evidence>
<keyword evidence="9" id="KW-0521">NADP</keyword>
<accession>A0A022WBX0</accession>
<evidence type="ECO:0000256" key="12">
    <source>
        <dbReference type="ARBA" id="ARBA00023098"/>
    </source>
</evidence>
<dbReference type="GO" id="GO:0042761">
    <property type="term" value="P:very long-chain fatty acid biosynthetic process"/>
    <property type="evidence" value="ECO:0007669"/>
    <property type="project" value="TreeGrafter"/>
</dbReference>
<evidence type="ECO:0000256" key="4">
    <source>
        <dbReference type="ARBA" id="ARBA00012530"/>
    </source>
</evidence>
<dbReference type="AlphaFoldDB" id="A0A022WBX0"/>
<reference evidence="19" key="1">
    <citation type="submission" date="2014-02" db="EMBL/GenBank/DDBJ databases">
        <title>The Genome Sequence of Trichophyton rubrum (morphotype fischeri) CBS 288.86.</title>
        <authorList>
            <consortium name="The Broad Institute Genomics Platform"/>
            <person name="Cuomo C.A."/>
            <person name="White T.C."/>
            <person name="Graser Y."/>
            <person name="Martinez-Rossi N."/>
            <person name="Heitman J."/>
            <person name="Young S.K."/>
            <person name="Zeng Q."/>
            <person name="Gargeya S."/>
            <person name="Abouelleil A."/>
            <person name="Alvarado L."/>
            <person name="Chapman S.B."/>
            <person name="Gainer-Dewar J."/>
            <person name="Goldberg J."/>
            <person name="Griggs A."/>
            <person name="Gujja S."/>
            <person name="Hansen M."/>
            <person name="Howarth C."/>
            <person name="Imamovic A."/>
            <person name="Larimer J."/>
            <person name="Martinez D."/>
            <person name="Murphy C."/>
            <person name="Pearson M.D."/>
            <person name="Persinoti G."/>
            <person name="Poon T."/>
            <person name="Priest M."/>
            <person name="Roberts A.D."/>
            <person name="Saif S."/>
            <person name="Shea T.D."/>
            <person name="Sykes S.N."/>
            <person name="Wortman J."/>
            <person name="Nusbaum C."/>
            <person name="Birren B."/>
        </authorList>
    </citation>
    <scope>NUCLEOTIDE SEQUENCE [LARGE SCALE GENOMIC DNA]</scope>
    <source>
        <strain evidence="19">CBS 288.86</strain>
    </source>
</reference>
<dbReference type="PROSITE" id="PS50053">
    <property type="entry name" value="UBIQUITIN_2"/>
    <property type="match status" value="1"/>
</dbReference>
<dbReference type="EC" id="1.3.1.93" evidence="4"/>
<evidence type="ECO:0000256" key="13">
    <source>
        <dbReference type="ARBA" id="ARBA00023136"/>
    </source>
</evidence>